<evidence type="ECO:0000256" key="5">
    <source>
        <dbReference type="ARBA" id="ARBA00023136"/>
    </source>
</evidence>
<evidence type="ECO:0000256" key="2">
    <source>
        <dbReference type="ARBA" id="ARBA00006824"/>
    </source>
</evidence>
<evidence type="ECO:0000256" key="4">
    <source>
        <dbReference type="ARBA" id="ARBA00022989"/>
    </source>
</evidence>
<evidence type="ECO:0000313" key="8">
    <source>
        <dbReference type="Proteomes" id="UP001152320"/>
    </source>
</evidence>
<dbReference type="GO" id="GO:0005739">
    <property type="term" value="C:mitochondrion"/>
    <property type="evidence" value="ECO:0007669"/>
    <property type="project" value="TreeGrafter"/>
</dbReference>
<comment type="similarity">
    <text evidence="2 6">Belongs to the peroxisomal membrane protein PXMP2/4 family.</text>
</comment>
<feature type="transmembrane region" description="Helical" evidence="6">
    <location>
        <begin position="173"/>
        <end position="190"/>
    </location>
</feature>
<dbReference type="PANTHER" id="PTHR11266">
    <property type="entry name" value="PEROXISOMAL MEMBRANE PROTEIN 2, PXMP2 MPV17"/>
    <property type="match status" value="1"/>
</dbReference>
<protein>
    <submittedName>
        <fullName evidence="7">Mpv17-like protein 2</fullName>
    </submittedName>
</protein>
<dbReference type="Pfam" id="PF04117">
    <property type="entry name" value="Mpv17_PMP22"/>
    <property type="match status" value="1"/>
</dbReference>
<reference evidence="7" key="1">
    <citation type="submission" date="2021-10" db="EMBL/GenBank/DDBJ databases">
        <title>Tropical sea cucumber genome reveals ecological adaptation and Cuvierian tubules defense mechanism.</title>
        <authorList>
            <person name="Chen T."/>
        </authorList>
    </citation>
    <scope>NUCLEOTIDE SEQUENCE</scope>
    <source>
        <strain evidence="7">Nanhai2018</strain>
        <tissue evidence="7">Muscle</tissue>
    </source>
</reference>
<evidence type="ECO:0000256" key="3">
    <source>
        <dbReference type="ARBA" id="ARBA00022692"/>
    </source>
</evidence>
<organism evidence="7 8">
    <name type="scientific">Holothuria leucospilota</name>
    <name type="common">Black long sea cucumber</name>
    <name type="synonym">Mertensiothuria leucospilota</name>
    <dbReference type="NCBI Taxonomy" id="206669"/>
    <lineage>
        <taxon>Eukaryota</taxon>
        <taxon>Metazoa</taxon>
        <taxon>Echinodermata</taxon>
        <taxon>Eleutherozoa</taxon>
        <taxon>Echinozoa</taxon>
        <taxon>Holothuroidea</taxon>
        <taxon>Aspidochirotacea</taxon>
        <taxon>Aspidochirotida</taxon>
        <taxon>Holothuriidae</taxon>
        <taxon>Holothuria</taxon>
    </lineage>
</organism>
<dbReference type="GO" id="GO:0016020">
    <property type="term" value="C:membrane"/>
    <property type="evidence" value="ECO:0007669"/>
    <property type="project" value="UniProtKB-SubCell"/>
</dbReference>
<dbReference type="PANTHER" id="PTHR11266:SF8">
    <property type="entry name" value="MPV17-LIKE PROTEIN 2"/>
    <property type="match status" value="1"/>
</dbReference>
<keyword evidence="8" id="KW-1185">Reference proteome</keyword>
<dbReference type="GO" id="GO:0061668">
    <property type="term" value="P:mitochondrial ribosome assembly"/>
    <property type="evidence" value="ECO:0007669"/>
    <property type="project" value="TreeGrafter"/>
</dbReference>
<dbReference type="Proteomes" id="UP001152320">
    <property type="component" value="Chromosome 6"/>
</dbReference>
<dbReference type="OrthoDB" id="5345392at2759"/>
<name>A0A9Q1C7K6_HOLLE</name>
<feature type="transmembrane region" description="Helical" evidence="6">
    <location>
        <begin position="108"/>
        <end position="129"/>
    </location>
</feature>
<comment type="subcellular location">
    <subcellularLocation>
        <location evidence="1">Membrane</location>
        <topology evidence="1">Multi-pass membrane protein</topology>
    </subcellularLocation>
</comment>
<keyword evidence="3 6" id="KW-0812">Transmembrane</keyword>
<accession>A0A9Q1C7K6</accession>
<evidence type="ECO:0000256" key="6">
    <source>
        <dbReference type="RuleBase" id="RU363053"/>
    </source>
</evidence>
<dbReference type="AlphaFoldDB" id="A0A9Q1C7K6"/>
<dbReference type="InterPro" id="IPR007248">
    <property type="entry name" value="Mpv17_PMP22"/>
</dbReference>
<sequence>MNGTQIFSKVAALTRRLYSPKYLAFTNIISGGFFLALSDGIEQCNERYGFLKTHVHVQNHQRHKWDWMRTGRMFAIGVALGPFNHYWYVYLDHFFPGIKKKTVFKKVILDEIIASPFFIVAFFVGAGMLEGKSLKKCMTSLKEKFPACYMVDWMFWPTAQVVNFYLLPTKYRVLYVNCVTVIWDVFLSYMNHVYKTEVSSDLSEEKTG</sequence>
<dbReference type="EMBL" id="JAIZAY010000006">
    <property type="protein sequence ID" value="KAJ8040773.1"/>
    <property type="molecule type" value="Genomic_DNA"/>
</dbReference>
<evidence type="ECO:0000313" key="7">
    <source>
        <dbReference type="EMBL" id="KAJ8040773.1"/>
    </source>
</evidence>
<gene>
    <name evidence="7" type="ORF">HOLleu_15171</name>
</gene>
<feature type="transmembrane region" description="Helical" evidence="6">
    <location>
        <begin position="70"/>
        <end position="88"/>
    </location>
</feature>
<evidence type="ECO:0000256" key="1">
    <source>
        <dbReference type="ARBA" id="ARBA00004141"/>
    </source>
</evidence>
<keyword evidence="4 6" id="KW-1133">Transmembrane helix</keyword>
<keyword evidence="5 6" id="KW-0472">Membrane</keyword>
<comment type="caution">
    <text evidence="7">The sequence shown here is derived from an EMBL/GenBank/DDBJ whole genome shotgun (WGS) entry which is preliminary data.</text>
</comment>
<proteinExistence type="inferred from homology"/>